<sequence>MRDYQKLDVWKKAHLFTLQVYKEILPIMPIEEKFALTQQIRRATYSIPLNIVEGSGKNTDKDFVHYLDNALGSTKEIEYAFILLRDLAYISLEVYAAVNKSVNEIKAMLIAFIKFLRGGGKG</sequence>
<protein>
    <submittedName>
        <fullName evidence="1">Four helix bundle protein</fullName>
    </submittedName>
</protein>
<proteinExistence type="predicted"/>
<dbReference type="NCBIfam" id="TIGR02436">
    <property type="entry name" value="four helix bundle protein"/>
    <property type="match status" value="1"/>
</dbReference>
<dbReference type="PANTHER" id="PTHR38471">
    <property type="entry name" value="FOUR HELIX BUNDLE PROTEIN"/>
    <property type="match status" value="1"/>
</dbReference>
<dbReference type="PANTHER" id="PTHR38471:SF2">
    <property type="entry name" value="FOUR HELIX BUNDLE PROTEIN"/>
    <property type="match status" value="1"/>
</dbReference>
<evidence type="ECO:0000313" key="1">
    <source>
        <dbReference type="EMBL" id="SDG20664.1"/>
    </source>
</evidence>
<dbReference type="RefSeq" id="WP_090498218.1">
    <property type="nucleotide sequence ID" value="NZ_FNCH01000004.1"/>
</dbReference>
<dbReference type="SUPFAM" id="SSF158446">
    <property type="entry name" value="IVS-encoded protein-like"/>
    <property type="match status" value="1"/>
</dbReference>
<reference evidence="2" key="1">
    <citation type="submission" date="2016-10" db="EMBL/GenBank/DDBJ databases">
        <authorList>
            <person name="Varghese N."/>
            <person name="Submissions S."/>
        </authorList>
    </citation>
    <scope>NUCLEOTIDE SEQUENCE [LARGE SCALE GENOMIC DNA]</scope>
    <source>
        <strain evidence="2">DSM 17933</strain>
    </source>
</reference>
<dbReference type="Pfam" id="PF05635">
    <property type="entry name" value="23S_rRNA_IVP"/>
    <property type="match status" value="1"/>
</dbReference>
<dbReference type="CDD" id="cd16377">
    <property type="entry name" value="23S_rRNA_IVP_like"/>
    <property type="match status" value="1"/>
</dbReference>
<dbReference type="Gene3D" id="1.20.1440.60">
    <property type="entry name" value="23S rRNA-intervening sequence"/>
    <property type="match status" value="1"/>
</dbReference>
<dbReference type="InterPro" id="IPR012657">
    <property type="entry name" value="23S_rRNA-intervening_sequence"/>
</dbReference>
<dbReference type="AlphaFoldDB" id="A0A1G7SCL8"/>
<name>A0A1G7SCL8_9SPHI</name>
<dbReference type="EMBL" id="FNCH01000004">
    <property type="protein sequence ID" value="SDG20664.1"/>
    <property type="molecule type" value="Genomic_DNA"/>
</dbReference>
<evidence type="ECO:0000313" key="2">
    <source>
        <dbReference type="Proteomes" id="UP000199643"/>
    </source>
</evidence>
<keyword evidence="2" id="KW-1185">Reference proteome</keyword>
<accession>A0A1G7SCL8</accession>
<dbReference type="OrthoDB" id="9811959at2"/>
<dbReference type="Proteomes" id="UP000199643">
    <property type="component" value="Unassembled WGS sequence"/>
</dbReference>
<dbReference type="InterPro" id="IPR036583">
    <property type="entry name" value="23S_rRNA_IVS_sf"/>
</dbReference>
<gene>
    <name evidence="1" type="ORF">SAMN05421827_104123</name>
</gene>
<organism evidence="1 2">
    <name type="scientific">Pedobacter terrae</name>
    <dbReference type="NCBI Taxonomy" id="405671"/>
    <lineage>
        <taxon>Bacteria</taxon>
        <taxon>Pseudomonadati</taxon>
        <taxon>Bacteroidota</taxon>
        <taxon>Sphingobacteriia</taxon>
        <taxon>Sphingobacteriales</taxon>
        <taxon>Sphingobacteriaceae</taxon>
        <taxon>Pedobacter</taxon>
    </lineage>
</organism>
<dbReference type="STRING" id="405671.SAMN05421827_104123"/>